<sequence length="75" mass="8078">MMKISVEAVVASKNGSFSFQLSPVVPCVREQKYILNFFSLFRPRDVFTSRPHKGQLVTTAIDASAAGGASDGARS</sequence>
<dbReference type="EMBL" id="NISJ01000016">
    <property type="protein sequence ID" value="OWQ91115.1"/>
    <property type="molecule type" value="Genomic_DNA"/>
</dbReference>
<reference evidence="1 2" key="1">
    <citation type="journal article" date="2002" name="Int. J. Syst. Evol. Microbiol.">
        <title>Sphingopyxis witflariensis sp. nov., isolated from activated sludge.</title>
        <authorList>
            <person name="Kampfer P."/>
            <person name="Witzenberger R."/>
            <person name="Denner E.B."/>
            <person name="Busse H.J."/>
            <person name="Neef A."/>
        </authorList>
    </citation>
    <scope>NUCLEOTIDE SEQUENCE [LARGE SCALE GENOMIC DNA]</scope>
    <source>
        <strain evidence="1 2">DSM 14551</strain>
    </source>
</reference>
<dbReference type="AlphaFoldDB" id="A0A246JEU1"/>
<gene>
    <name evidence="1" type="ORF">CDQ91_19450</name>
</gene>
<evidence type="ECO:0000313" key="2">
    <source>
        <dbReference type="Proteomes" id="UP000197097"/>
    </source>
</evidence>
<evidence type="ECO:0000313" key="1">
    <source>
        <dbReference type="EMBL" id="OWQ91115.1"/>
    </source>
</evidence>
<organism evidence="1 2">
    <name type="scientific">Sphingopyxis witflariensis</name>
    <dbReference type="NCBI Taxonomy" id="173675"/>
    <lineage>
        <taxon>Bacteria</taxon>
        <taxon>Pseudomonadati</taxon>
        <taxon>Pseudomonadota</taxon>
        <taxon>Alphaproteobacteria</taxon>
        <taxon>Sphingomonadales</taxon>
        <taxon>Sphingomonadaceae</taxon>
        <taxon>Sphingopyxis</taxon>
    </lineage>
</organism>
<name>A0A246JEU1_9SPHN</name>
<accession>A0A246JEU1</accession>
<proteinExistence type="predicted"/>
<dbReference type="Proteomes" id="UP000197097">
    <property type="component" value="Unassembled WGS sequence"/>
</dbReference>
<comment type="caution">
    <text evidence="1">The sequence shown here is derived from an EMBL/GenBank/DDBJ whole genome shotgun (WGS) entry which is preliminary data.</text>
</comment>
<protein>
    <submittedName>
        <fullName evidence="1">Uncharacterized protein</fullName>
    </submittedName>
</protein>
<keyword evidence="2" id="KW-1185">Reference proteome</keyword>